<evidence type="ECO:0000256" key="4">
    <source>
        <dbReference type="PIRSR" id="PIRSR000915-2"/>
    </source>
</evidence>
<gene>
    <name evidence="6" type="ORF">L9F63_018519</name>
</gene>
<dbReference type="InterPro" id="IPR036412">
    <property type="entry name" value="HAD-like_sf"/>
</dbReference>
<accession>A0AAD7ZWC0</accession>
<dbReference type="EMBL" id="JASPKZ010005711">
    <property type="protein sequence ID" value="KAJ9588110.1"/>
    <property type="molecule type" value="Genomic_DNA"/>
</dbReference>
<dbReference type="Gene3D" id="3.40.50.1000">
    <property type="entry name" value="HAD superfamily/HAD-like"/>
    <property type="match status" value="2"/>
</dbReference>
<feature type="binding site" evidence="5">
    <location>
        <position position="249"/>
    </location>
    <ligand>
        <name>Mg(2+)</name>
        <dbReference type="ChEBI" id="CHEBI:18420"/>
    </ligand>
</feature>
<feature type="active site" description="Nucleophile" evidence="3">
    <location>
        <position position="29"/>
    </location>
</feature>
<dbReference type="InterPro" id="IPR006357">
    <property type="entry name" value="HAD-SF_hydro_IIA"/>
</dbReference>
<comment type="cofactor">
    <cofactor evidence="5">
        <name>Mg(2+)</name>
        <dbReference type="ChEBI" id="CHEBI:18420"/>
    </cofactor>
    <text evidence="5">Divalent metal ions. Mg(2+) is the most effective.</text>
</comment>
<dbReference type="NCBIfam" id="TIGR01460">
    <property type="entry name" value="HAD-SF-IIA"/>
    <property type="match status" value="1"/>
</dbReference>
<dbReference type="PIRSF" id="PIRSF000915">
    <property type="entry name" value="PGP-type_phosphatase"/>
    <property type="match status" value="1"/>
</dbReference>
<keyword evidence="1 2" id="KW-0378">Hydrolase</keyword>
<feature type="binding site" evidence="5">
    <location>
        <position position="29"/>
    </location>
    <ligand>
        <name>Mg(2+)</name>
        <dbReference type="ChEBI" id="CHEBI:18420"/>
    </ligand>
</feature>
<evidence type="ECO:0000256" key="5">
    <source>
        <dbReference type="PIRSR" id="PIRSR000915-3"/>
    </source>
</evidence>
<dbReference type="Proteomes" id="UP001233999">
    <property type="component" value="Unassembled WGS sequence"/>
</dbReference>
<dbReference type="PANTHER" id="PTHR19288">
    <property type="entry name" value="4-NITROPHENYLPHOSPHATASE-RELATED"/>
    <property type="match status" value="1"/>
</dbReference>
<dbReference type="PANTHER" id="PTHR19288:SF4">
    <property type="entry name" value="RE04130P-RELATED"/>
    <property type="match status" value="1"/>
</dbReference>
<dbReference type="GO" id="GO:0046872">
    <property type="term" value="F:metal ion binding"/>
    <property type="evidence" value="ECO:0007669"/>
    <property type="project" value="UniProtKB-KW"/>
</dbReference>
<proteinExistence type="inferred from homology"/>
<keyword evidence="5" id="KW-0479">Metal-binding</keyword>
<name>A0AAD7ZWC0_DIPPU</name>
<comment type="similarity">
    <text evidence="2">Belongs to the HAD-like hydrolase superfamily.</text>
</comment>
<dbReference type="Pfam" id="PF13344">
    <property type="entry name" value="Hydrolase_6"/>
    <property type="match status" value="1"/>
</dbReference>
<dbReference type="InterPro" id="IPR023214">
    <property type="entry name" value="HAD_sf"/>
</dbReference>
<feature type="binding site" evidence="4">
    <location>
        <position position="224"/>
    </location>
    <ligand>
        <name>substrate</name>
    </ligand>
</feature>
<comment type="caution">
    <text evidence="6">The sequence shown here is derived from an EMBL/GenBank/DDBJ whole genome shotgun (WGS) entry which is preliminary data.</text>
</comment>
<feature type="binding site" evidence="4">
    <location>
        <begin position="62"/>
        <end position="64"/>
    </location>
    <ligand>
        <name>substrate</name>
    </ligand>
</feature>
<reference evidence="6" key="2">
    <citation type="submission" date="2023-05" db="EMBL/GenBank/DDBJ databases">
        <authorList>
            <person name="Fouks B."/>
        </authorList>
    </citation>
    <scope>NUCLEOTIDE SEQUENCE</scope>
    <source>
        <strain evidence="6">Stay&amp;Tobe</strain>
        <tissue evidence="6">Testes</tissue>
    </source>
</reference>
<evidence type="ECO:0000256" key="2">
    <source>
        <dbReference type="PIRNR" id="PIRNR000915"/>
    </source>
</evidence>
<dbReference type="InterPro" id="IPR006349">
    <property type="entry name" value="PGP_euk"/>
</dbReference>
<feature type="active site" description="Proton donor" evidence="3">
    <location>
        <position position="31"/>
    </location>
</feature>
<dbReference type="SUPFAM" id="SSF56784">
    <property type="entry name" value="HAD-like"/>
    <property type="match status" value="1"/>
</dbReference>
<evidence type="ECO:0000256" key="1">
    <source>
        <dbReference type="ARBA" id="ARBA00022801"/>
    </source>
</evidence>
<dbReference type="NCBIfam" id="TIGR01452">
    <property type="entry name" value="PGP_euk"/>
    <property type="match status" value="1"/>
</dbReference>
<feature type="binding site" evidence="5">
    <location>
        <position position="31"/>
    </location>
    <ligand>
        <name>Mg(2+)</name>
        <dbReference type="ChEBI" id="CHEBI:18420"/>
    </ligand>
</feature>
<dbReference type="Pfam" id="PF13242">
    <property type="entry name" value="Hydrolase_like"/>
    <property type="match status" value="1"/>
</dbReference>
<reference evidence="6" key="1">
    <citation type="journal article" date="2023" name="IScience">
        <title>Live-bearing cockroach genome reveals convergent evolutionary mechanisms linked to viviparity in insects and beyond.</title>
        <authorList>
            <person name="Fouks B."/>
            <person name="Harrison M.C."/>
            <person name="Mikhailova A.A."/>
            <person name="Marchal E."/>
            <person name="English S."/>
            <person name="Carruthers M."/>
            <person name="Jennings E.C."/>
            <person name="Chiamaka E.L."/>
            <person name="Frigard R.A."/>
            <person name="Pippel M."/>
            <person name="Attardo G.M."/>
            <person name="Benoit J.B."/>
            <person name="Bornberg-Bauer E."/>
            <person name="Tobe S.S."/>
        </authorList>
    </citation>
    <scope>NUCLEOTIDE SEQUENCE</scope>
    <source>
        <strain evidence="6">Stay&amp;Tobe</strain>
    </source>
</reference>
<sequence>MTQFLRDLSTLNREEIQTFLGSFDTILVDGDGVLWYTDNHLPESILTINRLRQLGKKVFLVSNNCTLTFDEYVEKVKTLKLDVNKDEIIIPSILAAEYLKEQKLEKNAYVLACPGFKKVLESQGIKCSDDVGPDYALKEVNLLTEEVQKMDHNVGAVIVDFDVNINYAKLTKASIHLRKPDCLFLAGACDMKVPLSSGFKIIGPGCFVSALEQVSGRKPMIFGKPSPLIRDCIMKKYPIDCGRTLMIGDMLESDIKLGTNCGFLKLLVLSGISKLEDTKEDNTNVPHYYIKTLGDLFPLLPTS</sequence>
<evidence type="ECO:0000256" key="3">
    <source>
        <dbReference type="PIRSR" id="PIRSR000915-1"/>
    </source>
</evidence>
<evidence type="ECO:0000313" key="7">
    <source>
        <dbReference type="Proteomes" id="UP001233999"/>
    </source>
</evidence>
<dbReference type="AlphaFoldDB" id="A0AAD7ZWC0"/>
<protein>
    <recommendedName>
        <fullName evidence="8">Phosphoglycolate phosphatase</fullName>
    </recommendedName>
</protein>
<evidence type="ECO:0008006" key="8">
    <source>
        <dbReference type="Google" id="ProtNLM"/>
    </source>
</evidence>
<keyword evidence="5" id="KW-0460">Magnesium</keyword>
<keyword evidence="7" id="KW-1185">Reference proteome</keyword>
<organism evidence="6 7">
    <name type="scientific">Diploptera punctata</name>
    <name type="common">Pacific beetle cockroach</name>
    <dbReference type="NCBI Taxonomy" id="6984"/>
    <lineage>
        <taxon>Eukaryota</taxon>
        <taxon>Metazoa</taxon>
        <taxon>Ecdysozoa</taxon>
        <taxon>Arthropoda</taxon>
        <taxon>Hexapoda</taxon>
        <taxon>Insecta</taxon>
        <taxon>Pterygota</taxon>
        <taxon>Neoptera</taxon>
        <taxon>Polyneoptera</taxon>
        <taxon>Dictyoptera</taxon>
        <taxon>Blattodea</taxon>
        <taxon>Blaberoidea</taxon>
        <taxon>Blaberidae</taxon>
        <taxon>Diplopterinae</taxon>
        <taxon>Diploptera</taxon>
    </lineage>
</organism>
<evidence type="ECO:0000313" key="6">
    <source>
        <dbReference type="EMBL" id="KAJ9588110.1"/>
    </source>
</evidence>
<dbReference type="GO" id="GO:0005737">
    <property type="term" value="C:cytoplasm"/>
    <property type="evidence" value="ECO:0007669"/>
    <property type="project" value="TreeGrafter"/>
</dbReference>
<dbReference type="GO" id="GO:0016791">
    <property type="term" value="F:phosphatase activity"/>
    <property type="evidence" value="ECO:0007669"/>
    <property type="project" value="InterPro"/>
</dbReference>